<protein>
    <submittedName>
        <fullName evidence="1">Uncharacterized protein</fullName>
    </submittedName>
</protein>
<accession>A0A177ILJ4</accession>
<dbReference type="STRING" id="1705.CA21670_12465"/>
<sequence>MSNLSQLLEPETRSLVLKDLSQFVDKTVAEQSGISGMAIKGAVSAATKVSPDFISRGLNKILPDMLGDLEPYWSDFESSDSQDFGAFLDKDSAAVADALMSTADQHAERITIAPVAKAYKSLRNKGASIVEGNVADLGSILHKHMN</sequence>
<reference evidence="2" key="1">
    <citation type="submission" date="2016-02" db="EMBL/GenBank/DDBJ databases">
        <authorList>
            <person name="Kaur G."/>
            <person name="Nair G.R."/>
            <person name="Mayilraj S."/>
        </authorList>
    </citation>
    <scope>NUCLEOTIDE SEQUENCE [LARGE SCALE GENOMIC DNA]</scope>
    <source>
        <strain evidence="2">GA-15</strain>
    </source>
</reference>
<dbReference type="EMBL" id="LSTQ01000012">
    <property type="protein sequence ID" value="OAH29727.1"/>
    <property type="molecule type" value="Genomic_DNA"/>
</dbReference>
<dbReference type="RefSeq" id="WP_066839552.1">
    <property type="nucleotide sequence ID" value="NZ_CAPKTW010000006.1"/>
</dbReference>
<evidence type="ECO:0000313" key="2">
    <source>
        <dbReference type="Proteomes" id="UP000076947"/>
    </source>
</evidence>
<dbReference type="AlphaFoldDB" id="A0A177ILJ4"/>
<comment type="caution">
    <text evidence="1">The sequence shown here is derived from an EMBL/GenBank/DDBJ whole genome shotgun (WGS) entry which is preliminary data.</text>
</comment>
<organism evidence="1 2">
    <name type="scientific">Corynebacterium stationis</name>
    <dbReference type="NCBI Taxonomy" id="1705"/>
    <lineage>
        <taxon>Bacteria</taxon>
        <taxon>Bacillati</taxon>
        <taxon>Actinomycetota</taxon>
        <taxon>Actinomycetes</taxon>
        <taxon>Mycobacteriales</taxon>
        <taxon>Corynebacteriaceae</taxon>
        <taxon>Corynebacterium</taxon>
    </lineage>
</organism>
<gene>
    <name evidence="1" type="ORF">AYJ05_09895</name>
</gene>
<proteinExistence type="predicted"/>
<evidence type="ECO:0000313" key="1">
    <source>
        <dbReference type="EMBL" id="OAH29727.1"/>
    </source>
</evidence>
<dbReference type="Proteomes" id="UP000076947">
    <property type="component" value="Unassembled WGS sequence"/>
</dbReference>
<dbReference type="OrthoDB" id="530636at2"/>
<keyword evidence="2" id="KW-1185">Reference proteome</keyword>
<dbReference type="InterPro" id="IPR054211">
    <property type="entry name" value="DUF6918"/>
</dbReference>
<name>A0A177ILJ4_9CORY</name>
<dbReference type="Pfam" id="PF21893">
    <property type="entry name" value="DUF6918"/>
    <property type="match status" value="1"/>
</dbReference>